<dbReference type="GO" id="GO:0005085">
    <property type="term" value="F:guanyl-nucleotide exchange factor activity"/>
    <property type="evidence" value="ECO:0007669"/>
    <property type="project" value="UniProtKB-KW"/>
</dbReference>
<dbReference type="Pfam" id="PF06920">
    <property type="entry name" value="DHR-2_Lobe_A"/>
    <property type="match status" value="1"/>
</dbReference>
<evidence type="ECO:0000313" key="7">
    <source>
        <dbReference type="Proteomes" id="UP000197619"/>
    </source>
</evidence>
<dbReference type="GO" id="GO:0016477">
    <property type="term" value="P:cell migration"/>
    <property type="evidence" value="ECO:0007669"/>
    <property type="project" value="TreeGrafter"/>
</dbReference>
<accession>A0A218UNQ7</accession>
<dbReference type="STRING" id="299123.ENSLSDP00000019161"/>
<gene>
    <name evidence="6" type="primary">DOCK2_1</name>
    <name evidence="6" type="ORF">RLOC_00004962</name>
</gene>
<dbReference type="FunFam" id="1.20.58.740:FF:000004">
    <property type="entry name" value="Dedicator of cytokinesis protein 1"/>
    <property type="match status" value="1"/>
</dbReference>
<sequence length="941" mass="109412">MCFHQYHTQWVLIARGYIHLSVSLLFWFFRVFLRAINKFAETMNQKFLENMNFEVQLWNNYFHLAVAFITQDSLQLENFSHAKYNKIQNKYGDMRRLIGFAIRDMWYKLGQNKICFIPGMVGPILEMTLIPEVELRKATIPIFFDMMLCEYQRTGEFKKFENEIILKLDHEVEGGRGDEHYMQLFESILTECAKQHPGICSLVESFVSLVRGLLERLLDYRAVMSDESKDNRMSCTVNLLNFYKNINREEMYIRYGNHSIGYLLERAVNIVFIPLMPVSSLILALSSIRYLYKLRDLHLDCENYTEAAYTLLLHTWLLKWSDEQCAPQVMSTEFQCSQTYRHLKENLYEKIIEYFDKGKVGLESSSPPNLSALKSNVLRTCLLVQHLLFESVVALQMWEEAISLCKELAEQYEKEVFDYELLSQNLIQQAKFYENIMKILRPKPDYFAVGYYGQGFPTFLRNKVFIYRGKEYERREDFQAQLMSQFPSAEKMNTTAAPGEDVRNSPGQHIQCFTVQPVLEEQPRFKNKAVPDQIINFYKSNNVQKFHYSRPVRKGSVDPENEFASMWIERTSFVTAYKLPGILRWFEVVSTSHCTISPLENAIETMSTTNEKILMMINQYQGDENLPINPLSMLLNGIVDPAVMGGFAKYEKAFFTEEYIRHHPEDTEKLNRLKDLIAWQIPFLGAGIKIHERRVSDNLRPFHDRMEECFMQLKVKVEKQYGARELPEFDDRRVGRPRSMLKSYRQLSFISMCSISSDCSTPRKPASESFDLEAVLPKQGKAEAEETAPQHNPHPEVKMRRSKKRTKRSSVVFADEKAAADISISDMKCLSRKYEFMSDTNLSEHVVAPQKTSVLKQMSTVSRSMPTIPGLTLSVSTVASDETIASHRLSQPVFPSTSDGDKKTFKRKKVNQLFKTMRISRVLEDGKQSVEQHFKPSSTDL</sequence>
<comment type="caution">
    <text evidence="6">The sequence shown here is derived from an EMBL/GenBank/DDBJ whole genome shotgun (WGS) entry which is preliminary data.</text>
</comment>
<feature type="domain" description="DOCKER" evidence="5">
    <location>
        <begin position="278"/>
        <end position="726"/>
    </location>
</feature>
<dbReference type="Proteomes" id="UP000197619">
    <property type="component" value="Unassembled WGS sequence"/>
</dbReference>
<dbReference type="EMBL" id="MUZQ01000211">
    <property type="protein sequence ID" value="OWK55238.1"/>
    <property type="molecule type" value="Genomic_DNA"/>
</dbReference>
<proteinExistence type="inferred from homology"/>
<dbReference type="InterPro" id="IPR043162">
    <property type="entry name" value="DOCK_C_lobe_C"/>
</dbReference>
<evidence type="ECO:0000259" key="5">
    <source>
        <dbReference type="PROSITE" id="PS51651"/>
    </source>
</evidence>
<reference evidence="6 7" key="1">
    <citation type="submission" date="2017-05" db="EMBL/GenBank/DDBJ databases">
        <title>Genome of assembly of the Bengalese finch, Lonchura striata domestica.</title>
        <authorList>
            <person name="Colquitt B.M."/>
            <person name="Brainard M.S."/>
        </authorList>
    </citation>
    <scope>NUCLEOTIDE SEQUENCE [LARGE SCALE GENOMIC DNA]</scope>
    <source>
        <strain evidence="6">White83orange57</strain>
    </source>
</reference>
<dbReference type="InterPro" id="IPR046769">
    <property type="entry name" value="DOCKER_Lobe_A"/>
</dbReference>
<dbReference type="AlphaFoldDB" id="A0A218UNQ7"/>
<comment type="similarity">
    <text evidence="2">Belongs to the DOCK family.</text>
</comment>
<feature type="transmembrane region" description="Helical" evidence="4">
    <location>
        <begin position="12"/>
        <end position="33"/>
    </location>
</feature>
<dbReference type="GO" id="GO:0007520">
    <property type="term" value="P:myoblast fusion"/>
    <property type="evidence" value="ECO:0007669"/>
    <property type="project" value="TreeGrafter"/>
</dbReference>
<dbReference type="Pfam" id="PF20422">
    <property type="entry name" value="DHR-2_Lobe_B"/>
    <property type="match status" value="1"/>
</dbReference>
<dbReference type="InterPro" id="IPR046770">
    <property type="entry name" value="DOCKER_Lobe_B"/>
</dbReference>
<dbReference type="Pfam" id="PF20421">
    <property type="entry name" value="DHR-2_Lobe_C"/>
    <property type="match status" value="1"/>
</dbReference>
<dbReference type="InterPro" id="IPR026791">
    <property type="entry name" value="DOCK"/>
</dbReference>
<name>A0A218UNQ7_9PASE</name>
<evidence type="ECO:0000256" key="2">
    <source>
        <dbReference type="PROSITE-ProRule" id="PRU00984"/>
    </source>
</evidence>
<dbReference type="GO" id="GO:0031267">
    <property type="term" value="F:small GTPase binding"/>
    <property type="evidence" value="ECO:0007669"/>
    <property type="project" value="TreeGrafter"/>
</dbReference>
<feature type="region of interest" description="Disordered" evidence="3">
    <location>
        <begin position="778"/>
        <end position="809"/>
    </location>
</feature>
<dbReference type="InterPro" id="IPR043161">
    <property type="entry name" value="DOCK_C_lobe_A"/>
</dbReference>
<keyword evidence="4" id="KW-1133">Transmembrane helix</keyword>
<evidence type="ECO:0000313" key="6">
    <source>
        <dbReference type="EMBL" id="OWK55238.1"/>
    </source>
</evidence>
<dbReference type="GO" id="GO:0007264">
    <property type="term" value="P:small GTPase-mediated signal transduction"/>
    <property type="evidence" value="ECO:0007669"/>
    <property type="project" value="InterPro"/>
</dbReference>
<keyword evidence="4" id="KW-0472">Membrane</keyword>
<dbReference type="GO" id="GO:0005737">
    <property type="term" value="C:cytoplasm"/>
    <property type="evidence" value="ECO:0007669"/>
    <property type="project" value="TreeGrafter"/>
</dbReference>
<dbReference type="PROSITE" id="PS51651">
    <property type="entry name" value="DOCKER"/>
    <property type="match status" value="1"/>
</dbReference>
<dbReference type="PANTHER" id="PTHR45653:SF6">
    <property type="entry name" value="DEDICATOR OF CYTOKINESIS PROTEIN 2"/>
    <property type="match status" value="1"/>
</dbReference>
<evidence type="ECO:0000256" key="4">
    <source>
        <dbReference type="SAM" id="Phobius"/>
    </source>
</evidence>
<organism evidence="6 7">
    <name type="scientific">Lonchura striata</name>
    <name type="common">white-rumped munia</name>
    <dbReference type="NCBI Taxonomy" id="40157"/>
    <lineage>
        <taxon>Eukaryota</taxon>
        <taxon>Metazoa</taxon>
        <taxon>Chordata</taxon>
        <taxon>Craniata</taxon>
        <taxon>Vertebrata</taxon>
        <taxon>Euteleostomi</taxon>
        <taxon>Archelosauria</taxon>
        <taxon>Archosauria</taxon>
        <taxon>Dinosauria</taxon>
        <taxon>Saurischia</taxon>
        <taxon>Theropoda</taxon>
        <taxon>Coelurosauria</taxon>
        <taxon>Aves</taxon>
        <taxon>Neognathae</taxon>
        <taxon>Neoaves</taxon>
        <taxon>Telluraves</taxon>
        <taxon>Australaves</taxon>
        <taxon>Passeriformes</taxon>
        <taxon>Passeroidea</taxon>
        <taxon>Estrildidae</taxon>
        <taxon>Estrildinae</taxon>
        <taxon>Lonchura</taxon>
    </lineage>
</organism>
<keyword evidence="4" id="KW-0812">Transmembrane</keyword>
<dbReference type="Gene3D" id="1.20.58.740">
    <property type="match status" value="1"/>
</dbReference>
<dbReference type="InterPro" id="IPR046773">
    <property type="entry name" value="DOCKER_Lobe_C"/>
</dbReference>
<protein>
    <submittedName>
        <fullName evidence="6">Dedicator of cytokinesis protein 2</fullName>
    </submittedName>
</protein>
<evidence type="ECO:0000256" key="3">
    <source>
        <dbReference type="SAM" id="MobiDB-lite"/>
    </source>
</evidence>
<dbReference type="GO" id="GO:0005886">
    <property type="term" value="C:plasma membrane"/>
    <property type="evidence" value="ECO:0007669"/>
    <property type="project" value="TreeGrafter"/>
</dbReference>
<dbReference type="Pfam" id="PF23554">
    <property type="entry name" value="TPR_DOCK"/>
    <property type="match status" value="1"/>
</dbReference>
<dbReference type="InterPro" id="IPR027357">
    <property type="entry name" value="DOCKER_dom"/>
</dbReference>
<dbReference type="PANTHER" id="PTHR45653">
    <property type="entry name" value="DEDICATOR OF CYTOKINESIS"/>
    <property type="match status" value="1"/>
</dbReference>
<dbReference type="InterPro" id="IPR056372">
    <property type="entry name" value="TPR_DOCK"/>
</dbReference>
<dbReference type="Gene3D" id="1.25.40.410">
    <property type="match status" value="3"/>
</dbReference>
<keyword evidence="1" id="KW-0344">Guanine-nucleotide releasing factor</keyword>
<evidence type="ECO:0000256" key="1">
    <source>
        <dbReference type="ARBA" id="ARBA00022658"/>
    </source>
</evidence>
<keyword evidence="7" id="KW-1185">Reference proteome</keyword>